<accession>A0ABZ1JUH7</accession>
<feature type="region of interest" description="Disordered" evidence="1">
    <location>
        <begin position="130"/>
        <end position="157"/>
    </location>
</feature>
<reference evidence="2 3" key="1">
    <citation type="submission" date="2022-10" db="EMBL/GenBank/DDBJ databases">
        <title>The complete genomes of actinobacterial strains from the NBC collection.</title>
        <authorList>
            <person name="Joergensen T.S."/>
            <person name="Alvarez Arevalo M."/>
            <person name="Sterndorff E.B."/>
            <person name="Faurdal D."/>
            <person name="Vuksanovic O."/>
            <person name="Mourched A.-S."/>
            <person name="Charusanti P."/>
            <person name="Shaw S."/>
            <person name="Blin K."/>
            <person name="Weber T."/>
        </authorList>
    </citation>
    <scope>NUCLEOTIDE SEQUENCE [LARGE SCALE GENOMIC DNA]</scope>
    <source>
        <strain evidence="2 3">NBC_00185</strain>
    </source>
</reference>
<organism evidence="2 3">
    <name type="scientific">[Kitasatospora] papulosa</name>
    <dbReference type="NCBI Taxonomy" id="1464011"/>
    <lineage>
        <taxon>Bacteria</taxon>
        <taxon>Bacillati</taxon>
        <taxon>Actinomycetota</taxon>
        <taxon>Actinomycetes</taxon>
        <taxon>Kitasatosporales</taxon>
        <taxon>Streptomycetaceae</taxon>
        <taxon>Streptomyces</taxon>
    </lineage>
</organism>
<dbReference type="Proteomes" id="UP001622496">
    <property type="component" value="Chromosome"/>
</dbReference>
<evidence type="ECO:0008006" key="4">
    <source>
        <dbReference type="Google" id="ProtNLM"/>
    </source>
</evidence>
<dbReference type="RefSeq" id="WP_037831633.1">
    <property type="nucleotide sequence ID" value="NZ_CP108135.1"/>
</dbReference>
<evidence type="ECO:0000256" key="1">
    <source>
        <dbReference type="SAM" id="MobiDB-lite"/>
    </source>
</evidence>
<dbReference type="EMBL" id="CP108135">
    <property type="protein sequence ID" value="WTP63926.1"/>
    <property type="molecule type" value="Genomic_DNA"/>
</dbReference>
<sequence length="157" mass="17673">MRYTLLSTLCHVRETEITDSLMELFIQLVQKIKTRAEKKVEGEFNKELKRVRGKEGILLRLEEAAVAERGGTIRKVIYPVAGASTLALAAEAAANEARYRARVRTLLRSSHSNHWRRMLSPLLNALDLKCNNTGPAPPAAGRSGHRPRNSPRRPRPR</sequence>
<evidence type="ECO:0000313" key="3">
    <source>
        <dbReference type="Proteomes" id="UP001622496"/>
    </source>
</evidence>
<protein>
    <recommendedName>
        <fullName evidence="4">Mutator family transposase</fullName>
    </recommendedName>
</protein>
<evidence type="ECO:0000313" key="2">
    <source>
        <dbReference type="EMBL" id="WTP63926.1"/>
    </source>
</evidence>
<feature type="compositionally biased region" description="Basic residues" evidence="1">
    <location>
        <begin position="143"/>
        <end position="157"/>
    </location>
</feature>
<name>A0ABZ1JUH7_9ACTN</name>
<proteinExistence type="predicted"/>
<keyword evidence="3" id="KW-1185">Reference proteome</keyword>
<gene>
    <name evidence="2" type="ORF">OG560_00120</name>
</gene>